<evidence type="ECO:0008006" key="4">
    <source>
        <dbReference type="Google" id="ProtNLM"/>
    </source>
</evidence>
<keyword evidence="1" id="KW-0472">Membrane</keyword>
<dbReference type="KEGG" id="mcoo:MCOO_03350"/>
<sequence>MPSPGGSDASRWPVYAALALAVVATALAALAYFHPAHHQASVPQQDGDAKANVCSAYKSAHKAVVINTHMQSRDPNNAVAELSVATSARLSLVGSGAYLKDRLEANTAAPADLANAANSFAVTIEQLGINYLAGAEADAQDPLRHDLDTQIAQLDKLCA</sequence>
<keyword evidence="1" id="KW-0812">Transmembrane</keyword>
<evidence type="ECO:0000313" key="2">
    <source>
        <dbReference type="EMBL" id="BBX44320.1"/>
    </source>
</evidence>
<dbReference type="AlphaFoldDB" id="A0A7I7KQ78"/>
<evidence type="ECO:0000313" key="3">
    <source>
        <dbReference type="Proteomes" id="UP000465866"/>
    </source>
</evidence>
<organism evidence="2 3">
    <name type="scientific">Mycobacterium cookii</name>
    <dbReference type="NCBI Taxonomy" id="1775"/>
    <lineage>
        <taxon>Bacteria</taxon>
        <taxon>Bacillati</taxon>
        <taxon>Actinomycetota</taxon>
        <taxon>Actinomycetes</taxon>
        <taxon>Mycobacteriales</taxon>
        <taxon>Mycobacteriaceae</taxon>
        <taxon>Mycobacterium</taxon>
    </lineage>
</organism>
<feature type="transmembrane region" description="Helical" evidence="1">
    <location>
        <begin position="12"/>
        <end position="33"/>
    </location>
</feature>
<dbReference type="Proteomes" id="UP000465866">
    <property type="component" value="Chromosome"/>
</dbReference>
<gene>
    <name evidence="2" type="ORF">MCOO_03350</name>
</gene>
<reference evidence="2 3" key="1">
    <citation type="journal article" date="2019" name="Emerg. Microbes Infect.">
        <title>Comprehensive subspecies identification of 175 nontuberculous mycobacteria species based on 7547 genomic profiles.</title>
        <authorList>
            <person name="Matsumoto Y."/>
            <person name="Kinjo T."/>
            <person name="Motooka D."/>
            <person name="Nabeya D."/>
            <person name="Jung N."/>
            <person name="Uechi K."/>
            <person name="Horii T."/>
            <person name="Iida T."/>
            <person name="Fujita J."/>
            <person name="Nakamura S."/>
        </authorList>
    </citation>
    <scope>NUCLEOTIDE SEQUENCE [LARGE SCALE GENOMIC DNA]</scope>
    <source>
        <strain evidence="2 3">JCM 12404</strain>
    </source>
</reference>
<keyword evidence="1" id="KW-1133">Transmembrane helix</keyword>
<accession>A0A7I7KQ78</accession>
<dbReference type="EMBL" id="AP022569">
    <property type="protein sequence ID" value="BBX44320.1"/>
    <property type="molecule type" value="Genomic_DNA"/>
</dbReference>
<name>A0A7I7KQ78_9MYCO</name>
<keyword evidence="3" id="KW-1185">Reference proteome</keyword>
<evidence type="ECO:0000256" key="1">
    <source>
        <dbReference type="SAM" id="Phobius"/>
    </source>
</evidence>
<protein>
    <recommendedName>
        <fullName evidence="4">Alanine and proline rich membrane protein</fullName>
    </recommendedName>
</protein>
<proteinExistence type="predicted"/>